<feature type="region of interest" description="Disordered" evidence="1">
    <location>
        <begin position="183"/>
        <end position="202"/>
    </location>
</feature>
<feature type="region of interest" description="Disordered" evidence="1">
    <location>
        <begin position="212"/>
        <end position="234"/>
    </location>
</feature>
<feature type="region of interest" description="Disordered" evidence="1">
    <location>
        <begin position="147"/>
        <end position="172"/>
    </location>
</feature>
<reference evidence="2" key="1">
    <citation type="submission" date="2020-05" db="EMBL/GenBank/DDBJ databases">
        <authorList>
            <person name="Chiriac C."/>
            <person name="Salcher M."/>
            <person name="Ghai R."/>
            <person name="Kavagutti S V."/>
        </authorList>
    </citation>
    <scope>NUCLEOTIDE SEQUENCE</scope>
</reference>
<evidence type="ECO:0000256" key="1">
    <source>
        <dbReference type="SAM" id="MobiDB-lite"/>
    </source>
</evidence>
<protein>
    <submittedName>
        <fullName evidence="2">Uncharacterized protein</fullName>
    </submittedName>
</protein>
<proteinExistence type="predicted"/>
<evidence type="ECO:0000313" key="2">
    <source>
        <dbReference type="EMBL" id="CAB4175627.1"/>
    </source>
</evidence>
<feature type="compositionally biased region" description="Acidic residues" evidence="1">
    <location>
        <begin position="147"/>
        <end position="156"/>
    </location>
</feature>
<feature type="compositionally biased region" description="Acidic residues" evidence="1">
    <location>
        <begin position="184"/>
        <end position="195"/>
    </location>
</feature>
<sequence length="234" mass="27032">MEMFDTHRRDILNFDNYMDLKKPGFGGPASAMALRDGKGKIINTKPKLAGFQRTVERDPAFSHPVYDPTYKAMTGDLVYKQEGKKAFTYDDQRTGIPVVQMDPLKEGKAYSSFQRFINESEEDEEYFETPEELENTDELEDEEYAYPNLGDDEDESEYRAEATRSNNTMSDLRQIEDKLRSFEEGEDFDKEEEDFGANPMDNLFGEIPDWVKKLGSPDLADPENLEGEEEVEEY</sequence>
<organism evidence="2">
    <name type="scientific">uncultured Caudovirales phage</name>
    <dbReference type="NCBI Taxonomy" id="2100421"/>
    <lineage>
        <taxon>Viruses</taxon>
        <taxon>Duplodnaviria</taxon>
        <taxon>Heunggongvirae</taxon>
        <taxon>Uroviricota</taxon>
        <taxon>Caudoviricetes</taxon>
        <taxon>Peduoviridae</taxon>
        <taxon>Maltschvirus</taxon>
        <taxon>Maltschvirus maltsch</taxon>
    </lineage>
</organism>
<gene>
    <name evidence="2" type="ORF">UFOVP972_285</name>
</gene>
<feature type="compositionally biased region" description="Acidic residues" evidence="1">
    <location>
        <begin position="220"/>
        <end position="234"/>
    </location>
</feature>
<name>A0A6J5PYE5_9CAUD</name>
<accession>A0A6J5PYE5</accession>
<dbReference type="EMBL" id="LR796923">
    <property type="protein sequence ID" value="CAB4175627.1"/>
    <property type="molecule type" value="Genomic_DNA"/>
</dbReference>